<evidence type="ECO:0000313" key="1">
    <source>
        <dbReference type="EMBL" id="MCE3216067.1"/>
    </source>
</evidence>
<accession>A0ABS8WXM3</accession>
<organism evidence="1 2">
    <name type="scientific">Datura stramonium</name>
    <name type="common">Jimsonweed</name>
    <name type="synonym">Common thornapple</name>
    <dbReference type="NCBI Taxonomy" id="4076"/>
    <lineage>
        <taxon>Eukaryota</taxon>
        <taxon>Viridiplantae</taxon>
        <taxon>Streptophyta</taxon>
        <taxon>Embryophyta</taxon>
        <taxon>Tracheophyta</taxon>
        <taxon>Spermatophyta</taxon>
        <taxon>Magnoliopsida</taxon>
        <taxon>eudicotyledons</taxon>
        <taxon>Gunneridae</taxon>
        <taxon>Pentapetalae</taxon>
        <taxon>asterids</taxon>
        <taxon>lamiids</taxon>
        <taxon>Solanales</taxon>
        <taxon>Solanaceae</taxon>
        <taxon>Solanoideae</taxon>
        <taxon>Datureae</taxon>
        <taxon>Datura</taxon>
    </lineage>
</organism>
<sequence length="94" mass="11309">VVLFEQKDKIERQDLHFKQIQGEQLFEAWEHFKQYLLWSSNYEFPENFLLEKSYMGLDPMNQSIDNSATRGCFMDKTFKRASNLMDKVTKYNQA</sequence>
<protein>
    <submittedName>
        <fullName evidence="1">Uncharacterized protein</fullName>
    </submittedName>
</protein>
<gene>
    <name evidence="1" type="ORF">HAX54_004674</name>
</gene>
<feature type="non-terminal residue" evidence="1">
    <location>
        <position position="1"/>
    </location>
</feature>
<comment type="caution">
    <text evidence="1">The sequence shown here is derived from an EMBL/GenBank/DDBJ whole genome shotgun (WGS) entry which is preliminary data.</text>
</comment>
<keyword evidence="2" id="KW-1185">Reference proteome</keyword>
<dbReference type="Proteomes" id="UP000823775">
    <property type="component" value="Unassembled WGS sequence"/>
</dbReference>
<proteinExistence type="predicted"/>
<evidence type="ECO:0000313" key="2">
    <source>
        <dbReference type="Proteomes" id="UP000823775"/>
    </source>
</evidence>
<name>A0ABS8WXM3_DATST</name>
<reference evidence="1 2" key="1">
    <citation type="journal article" date="2021" name="BMC Genomics">
        <title>Datura genome reveals duplications of psychoactive alkaloid biosynthetic genes and high mutation rate following tissue culture.</title>
        <authorList>
            <person name="Rajewski A."/>
            <person name="Carter-House D."/>
            <person name="Stajich J."/>
            <person name="Litt A."/>
        </authorList>
    </citation>
    <scope>NUCLEOTIDE SEQUENCE [LARGE SCALE GENOMIC DNA]</scope>
    <source>
        <strain evidence="1">AR-01</strain>
    </source>
</reference>
<dbReference type="EMBL" id="JACEIK010012198">
    <property type="protein sequence ID" value="MCE3216067.1"/>
    <property type="molecule type" value="Genomic_DNA"/>
</dbReference>